<keyword evidence="2" id="KW-0732">Signal</keyword>
<dbReference type="Proteomes" id="UP000001989">
    <property type="component" value="Chromosome"/>
</dbReference>
<protein>
    <recommendedName>
        <fullName evidence="3">CHAT domain-containing protein</fullName>
    </recommendedName>
</protein>
<sequence>MRKHVVLAVTMAMAGVLATSAPALSAARPASAAGPSPAEKARLEKMRKAADDLDEGADPAAYRKAWEAVLAYGETLYPAGHPELAWLEGELVTADYLQGDVTGALARAERLGARLEAGGPEYRDRRMELANAQVVILMTLSDHDRARKLAAQVLEWRIARSEGKPSSNVAAAYSNYANAEFEFGNFDKAIELVRKANAEDRRHETIPVNAAPRFANLPVFLLQSGRLEEAIEEARATQATLEGFMPKGHPYLATNLNTLARILLTLGRPGEAETVSRKAVDIAVARFGQSQQAVSYMVTVAQALIAQGKTDEAIATARQAADILTKGIGPDAQRTLMARESYADAIAASGDREQAIAILREVNATRDRKLPPFHRDRITGRDQLAIFSFEQGDMAAAKTAQTEAQALRRSTFPAEDIANLTGEARLGAIEVHGGDKAGGLKRVEAAAALLDERLARLRAAGTRRSGLELEIRAAYGWALDAAVTAGDEALAFRLAQRMMESSAGRAVQEEEARSVAGDPQLAELIRERQDAAIELEALLDRQLRLAGRGADTATIEAVAGQRKAAAVRLEQRTAALAARAPQLVAPAGSEPLTLESVREALRSDEALLIAGVSESRTTLFAITRDRVSMAMSPATAQQIATLVTRLRTGISLQAAAGAGRSFALRAASPTRAAISDDRTATGFDFDASARLHDILFPKAIRSTIANRSRLLVAANASLTTLPLAVLAPQRSDPTLRNAHWLIRDHVLVTLPSIASVTSARSTGTGRKVHSFFAVGAPELAPAGTAMAFRSADMARQVRDLPALPATEPELRTVGRALAAPEQSILTGSRATEQAIRTADLTRTNVLAFATHGLMAGDLDGLDEPALVMTPGGSDDGLLTASEIMRLRLAADWVILSACNTAAGGSGDDSGLAGIARAFLYAGGRNLLASHWAVRDDAAAYLSVGTVRKYGRGEDPARALREAMLRMIDKRPFEGAEQPVNWAPFVFVGR</sequence>
<dbReference type="InterPro" id="IPR011990">
    <property type="entry name" value="TPR-like_helical_dom_sf"/>
</dbReference>
<reference evidence="4 5" key="1">
    <citation type="journal article" date="2010" name="J. Bacteriol.">
        <title>Genome sequence of the dioxin-mineralizing bacterium Sphingomonas wittichii RW1.</title>
        <authorList>
            <person name="Miller T.R."/>
            <person name="Delcher A.L."/>
            <person name="Salzberg S.L."/>
            <person name="Saunders E."/>
            <person name="Detter J.C."/>
            <person name="Halden R.U."/>
        </authorList>
    </citation>
    <scope>NUCLEOTIDE SEQUENCE [LARGE SCALE GENOMIC DNA]</scope>
    <source>
        <strain evidence="5">DSM 6014 / CCUG 31198 / JCM 15750 / NBRC 105917 / EY 4224 / RW1</strain>
    </source>
</reference>
<evidence type="ECO:0000256" key="1">
    <source>
        <dbReference type="SAM" id="MobiDB-lite"/>
    </source>
</evidence>
<dbReference type="AlphaFoldDB" id="A0A9J9H9V8"/>
<dbReference type="Pfam" id="PF12770">
    <property type="entry name" value="CHAT"/>
    <property type="match status" value="1"/>
</dbReference>
<dbReference type="EMBL" id="CP000699">
    <property type="protein sequence ID" value="ABQ67666.1"/>
    <property type="molecule type" value="Genomic_DNA"/>
</dbReference>
<dbReference type="Gene3D" id="1.25.40.10">
    <property type="entry name" value="Tetratricopeptide repeat domain"/>
    <property type="match status" value="2"/>
</dbReference>
<dbReference type="SUPFAM" id="SSF48452">
    <property type="entry name" value="TPR-like"/>
    <property type="match status" value="2"/>
</dbReference>
<dbReference type="PANTHER" id="PTHR10098">
    <property type="entry name" value="RAPSYN-RELATED"/>
    <property type="match status" value="1"/>
</dbReference>
<dbReference type="PANTHER" id="PTHR10098:SF108">
    <property type="entry name" value="TETRATRICOPEPTIDE REPEAT PROTEIN 28"/>
    <property type="match status" value="1"/>
</dbReference>
<feature type="compositionally biased region" description="Basic and acidic residues" evidence="1">
    <location>
        <begin position="39"/>
        <end position="49"/>
    </location>
</feature>
<feature type="signal peptide" evidence="2">
    <location>
        <begin position="1"/>
        <end position="32"/>
    </location>
</feature>
<evidence type="ECO:0000259" key="3">
    <source>
        <dbReference type="Pfam" id="PF12770"/>
    </source>
</evidence>
<feature type="domain" description="CHAT" evidence="3">
    <location>
        <begin position="688"/>
        <end position="988"/>
    </location>
</feature>
<proteinExistence type="predicted"/>
<feature type="compositionally biased region" description="Low complexity" evidence="1">
    <location>
        <begin position="26"/>
        <end position="38"/>
    </location>
</feature>
<evidence type="ECO:0000313" key="4">
    <source>
        <dbReference type="EMBL" id="ABQ67666.1"/>
    </source>
</evidence>
<organism evidence="4 5">
    <name type="scientific">Rhizorhabdus wittichii (strain DSM 6014 / CCUG 31198 / JCM 15750 / NBRC 105917 / EY 4224 / RW1)</name>
    <name type="common">Sphingomonas wittichii</name>
    <dbReference type="NCBI Taxonomy" id="392499"/>
    <lineage>
        <taxon>Bacteria</taxon>
        <taxon>Pseudomonadati</taxon>
        <taxon>Pseudomonadota</taxon>
        <taxon>Alphaproteobacteria</taxon>
        <taxon>Sphingomonadales</taxon>
        <taxon>Sphingomonadaceae</taxon>
        <taxon>Rhizorhabdus</taxon>
    </lineage>
</organism>
<keyword evidence="5" id="KW-1185">Reference proteome</keyword>
<dbReference type="InterPro" id="IPR024983">
    <property type="entry name" value="CHAT_dom"/>
</dbReference>
<name>A0A9J9H9V8_RHIWR</name>
<feature type="chain" id="PRO_5039898933" description="CHAT domain-containing protein" evidence="2">
    <location>
        <begin position="33"/>
        <end position="989"/>
    </location>
</feature>
<evidence type="ECO:0000256" key="2">
    <source>
        <dbReference type="SAM" id="SignalP"/>
    </source>
</evidence>
<accession>A0A9J9H9V8</accession>
<dbReference type="OrthoDB" id="9787760at2"/>
<evidence type="ECO:0000313" key="5">
    <source>
        <dbReference type="Proteomes" id="UP000001989"/>
    </source>
</evidence>
<feature type="region of interest" description="Disordered" evidence="1">
    <location>
        <begin position="26"/>
        <end position="49"/>
    </location>
</feature>
<dbReference type="KEGG" id="swi:Swit_1301"/>
<gene>
    <name evidence="4" type="ordered locus">Swit_1301</name>
</gene>